<evidence type="ECO:0000313" key="12">
    <source>
        <dbReference type="Proteomes" id="UP001519460"/>
    </source>
</evidence>
<dbReference type="SUPFAM" id="SSF48264">
    <property type="entry name" value="Cytochrome P450"/>
    <property type="match status" value="1"/>
</dbReference>
<sequence length="615" mass="69282">QQLFSIMRGILFHHVRKLALRGSRSHHTCLLRSKRHTVLALLLPSKSLMPSPASLSSAAHAQAPLPLVTASLAWRRHMSTTSAPGSRSRPNREMSRTQTGDPQPSRSSSSMSGEMMAEMPGIDDRARSSKPFSSIPGPRGLYTVPLIGTTLLFKPFSDHTPEKIDKLWAELHEKYGSIIRLRLGKDWLVILEDLSDIEQMLRPTDPTPYRSPIQPDGVYMKREKPGQRTIGNTNGEEWRRLRSPLNTRMNRPSSALPYLPIQETVAVDFAHSLYRLQSESPQVLQELFFRYASESIGVVCFNKRLGFLDTDADPATKEYTEKLLQCYKTAIYSIGQATFGKQWLFLLFRDSFYNKYKETRDYSLRLATQFVEEAMEEAERKQREGTLDPDEPNFLLSLLSEKSLKVEDAVSICDGLLLAGSDSTACGLQLLFHALATHPDKQEKLAAEILGELGSDGSLTAEALGRMTYMKAAVKESLRLHFPIPTGMTRKLPFDITLGGYHIPKGTSIQASSNRVAKSPRYYDKPHTYLPERWLRGEGGHRERTISSLAFLPFGIGSRNCVGQRFAMQEMYLGVVKVLQKYQIGLQDNYGELGTYFTPFCSPDRPLPLTFTPRQ</sequence>
<dbReference type="CDD" id="cd11054">
    <property type="entry name" value="CYP24A1-like"/>
    <property type="match status" value="1"/>
</dbReference>
<evidence type="ECO:0000256" key="2">
    <source>
        <dbReference type="ARBA" id="ARBA00010617"/>
    </source>
</evidence>
<gene>
    <name evidence="11" type="ORF">BaRGS_00016256</name>
</gene>
<accession>A0ABD0KZF1</accession>
<comment type="caution">
    <text evidence="11">The sequence shown here is derived from an EMBL/GenBank/DDBJ whole genome shotgun (WGS) entry which is preliminary data.</text>
</comment>
<dbReference type="PRINTS" id="PR00385">
    <property type="entry name" value="P450"/>
</dbReference>
<evidence type="ECO:0000313" key="11">
    <source>
        <dbReference type="EMBL" id="KAK7492590.1"/>
    </source>
</evidence>
<evidence type="ECO:0000256" key="4">
    <source>
        <dbReference type="ARBA" id="ARBA00022723"/>
    </source>
</evidence>
<dbReference type="GO" id="GO:0004497">
    <property type="term" value="F:monooxygenase activity"/>
    <property type="evidence" value="ECO:0007669"/>
    <property type="project" value="UniProtKB-KW"/>
</dbReference>
<feature type="compositionally biased region" description="Low complexity" evidence="10">
    <location>
        <begin position="105"/>
        <end position="114"/>
    </location>
</feature>
<dbReference type="InterPro" id="IPR001128">
    <property type="entry name" value="Cyt_P450"/>
</dbReference>
<comment type="similarity">
    <text evidence="2 9">Belongs to the cytochrome P450 family.</text>
</comment>
<name>A0ABD0KZF1_9CAEN</name>
<proteinExistence type="inferred from homology"/>
<comment type="cofactor">
    <cofactor evidence="1 8">
        <name>heme</name>
        <dbReference type="ChEBI" id="CHEBI:30413"/>
    </cofactor>
</comment>
<organism evidence="11 12">
    <name type="scientific">Batillaria attramentaria</name>
    <dbReference type="NCBI Taxonomy" id="370345"/>
    <lineage>
        <taxon>Eukaryota</taxon>
        <taxon>Metazoa</taxon>
        <taxon>Spiralia</taxon>
        <taxon>Lophotrochozoa</taxon>
        <taxon>Mollusca</taxon>
        <taxon>Gastropoda</taxon>
        <taxon>Caenogastropoda</taxon>
        <taxon>Sorbeoconcha</taxon>
        <taxon>Cerithioidea</taxon>
        <taxon>Batillariidae</taxon>
        <taxon>Batillaria</taxon>
    </lineage>
</organism>
<evidence type="ECO:0000256" key="7">
    <source>
        <dbReference type="ARBA" id="ARBA00023033"/>
    </source>
</evidence>
<dbReference type="InterPro" id="IPR002401">
    <property type="entry name" value="Cyt_P450_E_grp-I"/>
</dbReference>
<keyword evidence="6 8" id="KW-0408">Iron</keyword>
<dbReference type="AlphaFoldDB" id="A0ABD0KZF1"/>
<dbReference type="Proteomes" id="UP001519460">
    <property type="component" value="Unassembled WGS sequence"/>
</dbReference>
<evidence type="ECO:0000256" key="1">
    <source>
        <dbReference type="ARBA" id="ARBA00001971"/>
    </source>
</evidence>
<dbReference type="PANTHER" id="PTHR24279">
    <property type="entry name" value="CYTOCHROME P450"/>
    <property type="match status" value="1"/>
</dbReference>
<feature type="region of interest" description="Disordered" evidence="10">
    <location>
        <begin position="79"/>
        <end position="114"/>
    </location>
</feature>
<evidence type="ECO:0008006" key="13">
    <source>
        <dbReference type="Google" id="ProtNLM"/>
    </source>
</evidence>
<evidence type="ECO:0000256" key="3">
    <source>
        <dbReference type="ARBA" id="ARBA00022617"/>
    </source>
</evidence>
<dbReference type="PRINTS" id="PR00463">
    <property type="entry name" value="EP450I"/>
</dbReference>
<dbReference type="EMBL" id="JACVVK020000102">
    <property type="protein sequence ID" value="KAK7492590.1"/>
    <property type="molecule type" value="Genomic_DNA"/>
</dbReference>
<keyword evidence="5 9" id="KW-0560">Oxidoreductase</keyword>
<feature type="binding site" description="axial binding residue" evidence="8">
    <location>
        <position position="561"/>
    </location>
    <ligand>
        <name>heme</name>
        <dbReference type="ChEBI" id="CHEBI:30413"/>
    </ligand>
    <ligandPart>
        <name>Fe</name>
        <dbReference type="ChEBI" id="CHEBI:18248"/>
    </ligandPart>
</feature>
<dbReference type="InterPro" id="IPR036396">
    <property type="entry name" value="Cyt_P450_sf"/>
</dbReference>
<dbReference type="InterPro" id="IPR050479">
    <property type="entry name" value="CYP11_CYP27_families"/>
</dbReference>
<evidence type="ECO:0000256" key="6">
    <source>
        <dbReference type="ARBA" id="ARBA00023004"/>
    </source>
</evidence>
<dbReference type="Pfam" id="PF00067">
    <property type="entry name" value="p450"/>
    <property type="match status" value="1"/>
</dbReference>
<keyword evidence="4 8" id="KW-0479">Metal-binding</keyword>
<evidence type="ECO:0000256" key="5">
    <source>
        <dbReference type="ARBA" id="ARBA00023002"/>
    </source>
</evidence>
<evidence type="ECO:0000256" key="10">
    <source>
        <dbReference type="SAM" id="MobiDB-lite"/>
    </source>
</evidence>
<reference evidence="11 12" key="1">
    <citation type="journal article" date="2023" name="Sci. Data">
        <title>Genome assembly of the Korean intertidal mud-creeper Batillaria attramentaria.</title>
        <authorList>
            <person name="Patra A.K."/>
            <person name="Ho P.T."/>
            <person name="Jun S."/>
            <person name="Lee S.J."/>
            <person name="Kim Y."/>
            <person name="Won Y.J."/>
        </authorList>
    </citation>
    <scope>NUCLEOTIDE SEQUENCE [LARGE SCALE GENOMIC DNA]</scope>
    <source>
        <strain evidence="11">Wonlab-2016</strain>
    </source>
</reference>
<dbReference type="PROSITE" id="PS00086">
    <property type="entry name" value="CYTOCHROME_P450"/>
    <property type="match status" value="1"/>
</dbReference>
<dbReference type="Gene3D" id="1.10.630.10">
    <property type="entry name" value="Cytochrome P450"/>
    <property type="match status" value="1"/>
</dbReference>
<evidence type="ECO:0000256" key="8">
    <source>
        <dbReference type="PIRSR" id="PIRSR602401-1"/>
    </source>
</evidence>
<dbReference type="InterPro" id="IPR017972">
    <property type="entry name" value="Cyt_P450_CS"/>
</dbReference>
<keyword evidence="7 9" id="KW-0503">Monooxygenase</keyword>
<dbReference type="GO" id="GO:0046872">
    <property type="term" value="F:metal ion binding"/>
    <property type="evidence" value="ECO:0007669"/>
    <property type="project" value="UniProtKB-KW"/>
</dbReference>
<feature type="non-terminal residue" evidence="11">
    <location>
        <position position="1"/>
    </location>
</feature>
<keyword evidence="12" id="KW-1185">Reference proteome</keyword>
<keyword evidence="3 8" id="KW-0349">Heme</keyword>
<dbReference type="PANTHER" id="PTHR24279:SF120">
    <property type="entry name" value="CYTOCHROME P450"/>
    <property type="match status" value="1"/>
</dbReference>
<protein>
    <recommendedName>
        <fullName evidence="13">Cytochrome P450</fullName>
    </recommendedName>
</protein>
<evidence type="ECO:0000256" key="9">
    <source>
        <dbReference type="RuleBase" id="RU000461"/>
    </source>
</evidence>